<dbReference type="Proteomes" id="UP001457282">
    <property type="component" value="Unassembled WGS sequence"/>
</dbReference>
<proteinExistence type="predicted"/>
<dbReference type="AlphaFoldDB" id="A0AAW1W0U7"/>
<evidence type="ECO:0000313" key="3">
    <source>
        <dbReference type="Proteomes" id="UP001457282"/>
    </source>
</evidence>
<protein>
    <submittedName>
        <fullName evidence="2">Uncharacterized protein</fullName>
    </submittedName>
</protein>
<feature type="region of interest" description="Disordered" evidence="1">
    <location>
        <begin position="1"/>
        <end position="80"/>
    </location>
</feature>
<evidence type="ECO:0000313" key="2">
    <source>
        <dbReference type="EMBL" id="KAK9914083.1"/>
    </source>
</evidence>
<name>A0AAW1W0U7_RUBAR</name>
<gene>
    <name evidence="2" type="ORF">M0R45_037881</name>
</gene>
<feature type="compositionally biased region" description="Polar residues" evidence="1">
    <location>
        <begin position="14"/>
        <end position="26"/>
    </location>
</feature>
<evidence type="ECO:0000256" key="1">
    <source>
        <dbReference type="SAM" id="MobiDB-lite"/>
    </source>
</evidence>
<dbReference type="EMBL" id="JBEDUW010000007">
    <property type="protein sequence ID" value="KAK9914083.1"/>
    <property type="molecule type" value="Genomic_DNA"/>
</dbReference>
<sequence length="80" mass="8940">MVNSTQARSHRRPSVSSACHQSSFGSNRPLKPKQQVQQTRSKIRWSKPNSVSKLVQSTCLTNPVLKTRPIPPESSRPETS</sequence>
<organism evidence="2 3">
    <name type="scientific">Rubus argutus</name>
    <name type="common">Southern blackberry</name>
    <dbReference type="NCBI Taxonomy" id="59490"/>
    <lineage>
        <taxon>Eukaryota</taxon>
        <taxon>Viridiplantae</taxon>
        <taxon>Streptophyta</taxon>
        <taxon>Embryophyta</taxon>
        <taxon>Tracheophyta</taxon>
        <taxon>Spermatophyta</taxon>
        <taxon>Magnoliopsida</taxon>
        <taxon>eudicotyledons</taxon>
        <taxon>Gunneridae</taxon>
        <taxon>Pentapetalae</taxon>
        <taxon>rosids</taxon>
        <taxon>fabids</taxon>
        <taxon>Rosales</taxon>
        <taxon>Rosaceae</taxon>
        <taxon>Rosoideae</taxon>
        <taxon>Rosoideae incertae sedis</taxon>
        <taxon>Rubus</taxon>
    </lineage>
</organism>
<feature type="compositionally biased region" description="Polar residues" evidence="1">
    <location>
        <begin position="47"/>
        <end position="61"/>
    </location>
</feature>
<comment type="caution">
    <text evidence="2">The sequence shown here is derived from an EMBL/GenBank/DDBJ whole genome shotgun (WGS) entry which is preliminary data.</text>
</comment>
<reference evidence="2 3" key="1">
    <citation type="journal article" date="2023" name="G3 (Bethesda)">
        <title>A chromosome-length genome assembly and annotation of blackberry (Rubus argutus, cv. 'Hillquist').</title>
        <authorList>
            <person name="Bruna T."/>
            <person name="Aryal R."/>
            <person name="Dudchenko O."/>
            <person name="Sargent D.J."/>
            <person name="Mead D."/>
            <person name="Buti M."/>
            <person name="Cavallini A."/>
            <person name="Hytonen T."/>
            <person name="Andres J."/>
            <person name="Pham M."/>
            <person name="Weisz D."/>
            <person name="Mascagni F."/>
            <person name="Usai G."/>
            <person name="Natali L."/>
            <person name="Bassil N."/>
            <person name="Fernandez G.E."/>
            <person name="Lomsadze A."/>
            <person name="Armour M."/>
            <person name="Olukolu B."/>
            <person name="Poorten T."/>
            <person name="Britton C."/>
            <person name="Davik J."/>
            <person name="Ashrafi H."/>
            <person name="Aiden E.L."/>
            <person name="Borodovsky M."/>
            <person name="Worthington M."/>
        </authorList>
    </citation>
    <scope>NUCLEOTIDE SEQUENCE [LARGE SCALE GENOMIC DNA]</scope>
    <source>
        <strain evidence="2">PI 553951</strain>
    </source>
</reference>
<accession>A0AAW1W0U7</accession>
<keyword evidence="3" id="KW-1185">Reference proteome</keyword>